<dbReference type="EMBL" id="CP026993">
    <property type="protein sequence ID" value="QLH02968.1"/>
    <property type="molecule type" value="Genomic_DNA"/>
</dbReference>
<feature type="domain" description="CBS" evidence="11">
    <location>
        <begin position="21"/>
        <end position="79"/>
    </location>
</feature>
<evidence type="ECO:0000256" key="5">
    <source>
        <dbReference type="ARBA" id="ARBA00022692"/>
    </source>
</evidence>
<feature type="transmembrane region" description="Helical" evidence="10">
    <location>
        <begin position="587"/>
        <end position="608"/>
    </location>
</feature>
<keyword evidence="7" id="KW-0406">Ion transport</keyword>
<dbReference type="RefSeq" id="WP_179360064.1">
    <property type="nucleotide sequence ID" value="NZ_CP026993.1"/>
</dbReference>
<feature type="transmembrane region" description="Helical" evidence="10">
    <location>
        <begin position="392"/>
        <end position="413"/>
    </location>
</feature>
<evidence type="ECO:0000256" key="7">
    <source>
        <dbReference type="ARBA" id="ARBA00023065"/>
    </source>
</evidence>
<feature type="transmembrane region" description="Helical" evidence="10">
    <location>
        <begin position="219"/>
        <end position="238"/>
    </location>
</feature>
<evidence type="ECO:0000256" key="4">
    <source>
        <dbReference type="ARBA" id="ARBA00022475"/>
    </source>
</evidence>
<evidence type="ECO:0000256" key="10">
    <source>
        <dbReference type="SAM" id="Phobius"/>
    </source>
</evidence>
<dbReference type="Proteomes" id="UP000509771">
    <property type="component" value="Chromosome"/>
</dbReference>
<comment type="similarity">
    <text evidence="2">Belongs to the TrkH potassium transport family.</text>
</comment>
<evidence type="ECO:0000259" key="11">
    <source>
        <dbReference type="PROSITE" id="PS51371"/>
    </source>
</evidence>
<evidence type="ECO:0000256" key="3">
    <source>
        <dbReference type="ARBA" id="ARBA00022448"/>
    </source>
</evidence>
<dbReference type="SMART" id="SM00116">
    <property type="entry name" value="CBS"/>
    <property type="match status" value="2"/>
</dbReference>
<organism evidence="12 13">
    <name type="scientific">Nitrosopumilus cobalaminigenes</name>
    <dbReference type="NCBI Taxonomy" id="1470066"/>
    <lineage>
        <taxon>Archaea</taxon>
        <taxon>Nitrososphaerota</taxon>
        <taxon>Nitrososphaeria</taxon>
        <taxon>Nitrosopumilales</taxon>
        <taxon>Nitrosopumilaceae</taxon>
        <taxon>Nitrosopumilus</taxon>
    </lineage>
</organism>
<proteinExistence type="inferred from homology"/>
<accession>A0A7D5M2I1</accession>
<evidence type="ECO:0000256" key="1">
    <source>
        <dbReference type="ARBA" id="ARBA00004651"/>
    </source>
</evidence>
<feature type="transmembrane region" description="Helical" evidence="10">
    <location>
        <begin position="188"/>
        <end position="207"/>
    </location>
</feature>
<evidence type="ECO:0000256" key="2">
    <source>
        <dbReference type="ARBA" id="ARBA00009137"/>
    </source>
</evidence>
<feature type="transmembrane region" description="Helical" evidence="10">
    <location>
        <begin position="155"/>
        <end position="176"/>
    </location>
</feature>
<dbReference type="SUPFAM" id="SSF54631">
    <property type="entry name" value="CBS-domain pair"/>
    <property type="match status" value="1"/>
</dbReference>
<dbReference type="InterPro" id="IPR000644">
    <property type="entry name" value="CBS_dom"/>
</dbReference>
<feature type="domain" description="CBS" evidence="11">
    <location>
        <begin position="87"/>
        <end position="143"/>
    </location>
</feature>
<dbReference type="AlphaFoldDB" id="A0A7D5M2I1"/>
<dbReference type="KEGG" id="ncl:C5F47_05095"/>
<feature type="transmembrane region" description="Helical" evidence="10">
    <location>
        <begin position="285"/>
        <end position="304"/>
    </location>
</feature>
<evidence type="ECO:0000256" key="8">
    <source>
        <dbReference type="ARBA" id="ARBA00023136"/>
    </source>
</evidence>
<feature type="transmembrane region" description="Helical" evidence="10">
    <location>
        <begin position="527"/>
        <end position="551"/>
    </location>
</feature>
<protein>
    <submittedName>
        <fullName evidence="12">Potassium transporter Trk</fullName>
    </submittedName>
</protein>
<keyword evidence="3" id="KW-0813">Transport</keyword>
<evidence type="ECO:0000256" key="6">
    <source>
        <dbReference type="ARBA" id="ARBA00022989"/>
    </source>
</evidence>
<gene>
    <name evidence="12" type="ORF">C5F47_05095</name>
</gene>
<feature type="transmembrane region" description="Helical" evidence="10">
    <location>
        <begin position="325"/>
        <end position="347"/>
    </location>
</feature>
<dbReference type="Pfam" id="PF00571">
    <property type="entry name" value="CBS"/>
    <property type="match status" value="2"/>
</dbReference>
<name>A0A7D5M2I1_9ARCH</name>
<keyword evidence="8 10" id="KW-0472">Membrane</keyword>
<dbReference type="InterPro" id="IPR003445">
    <property type="entry name" value="Cat_transpt"/>
</dbReference>
<keyword evidence="13" id="KW-1185">Reference proteome</keyword>
<dbReference type="OrthoDB" id="111943at2157"/>
<sequence length="612" mass="66770">MSTNPERAVSYVLNKYVTNYMDKDVLILGKNTQTREAARMLRHYETDDIIVTDENNLPVGIVTDEDILSKVSDVTVYAEATTLKDIMSAPLITINEKSTLQDALHIMRDNNIRKLPVISKKNQVVGMIFQTVIANVIRDATATAPRLLSPPVKAVLGNLGFVLQFAGVLLLVPAIVATVLEDTLTATGIYLTTVLLLVTGFFLNSYGEKSSLNLQQASILVFSSLFLLSLFGTVPYLYVFPSDETSFEVFGNAFFSSAAGFTTGGISLFDEPEELTRSFTFFRSYTQLVGGMSFIYLVITAFYPESKLQSMRGFISGRTLHMKELFLTITVIFAIYIVIVAFLLHIFGEGDIIDIFSLSMIDNFSLAMSTLATGGFTPTSTILDDLVWQEHIILMGAMILGALPFTFHYAFVRKKFLSPKLGKEVLTYFAILGSATVLFLGVSGLDPMQSAFYSVSASTTAGLQIDSLAGLNGGAHTILIILMFIGGCGFSTTGGLKIFRLFHLKDLKSLLSKARRAELSSQSKKEIISTLIIIALFPTISAITGVHLAAIEDVPFQDAFFEAAGVITTGGLSAGVIDFDTDPATKIVLGFLMIFGRLEIIAIIYIFVPRLS</sequence>
<dbReference type="InterPro" id="IPR046342">
    <property type="entry name" value="CBS_dom_sf"/>
</dbReference>
<keyword evidence="4" id="KW-1003">Cell membrane</keyword>
<dbReference type="GeneID" id="56059391"/>
<dbReference type="PANTHER" id="PTHR32024">
    <property type="entry name" value="TRK SYSTEM POTASSIUM UPTAKE PROTEIN TRKG-RELATED"/>
    <property type="match status" value="1"/>
</dbReference>
<evidence type="ECO:0000313" key="12">
    <source>
        <dbReference type="EMBL" id="QLH02968.1"/>
    </source>
</evidence>
<keyword evidence="6 10" id="KW-1133">Transmembrane helix</keyword>
<feature type="transmembrane region" description="Helical" evidence="10">
    <location>
        <begin position="478"/>
        <end position="499"/>
    </location>
</feature>
<keyword evidence="5 10" id="KW-0812">Transmembrane</keyword>
<dbReference type="Pfam" id="PF02386">
    <property type="entry name" value="TrkH"/>
    <property type="match status" value="1"/>
</dbReference>
<evidence type="ECO:0000256" key="9">
    <source>
        <dbReference type="PROSITE-ProRule" id="PRU00703"/>
    </source>
</evidence>
<comment type="subcellular location">
    <subcellularLocation>
        <location evidence="1">Cell membrane</location>
        <topology evidence="1">Multi-pass membrane protein</topology>
    </subcellularLocation>
</comment>
<feature type="transmembrane region" description="Helical" evidence="10">
    <location>
        <begin position="425"/>
        <end position="445"/>
    </location>
</feature>
<dbReference type="Gene3D" id="3.10.580.10">
    <property type="entry name" value="CBS-domain"/>
    <property type="match status" value="1"/>
</dbReference>
<dbReference type="PANTHER" id="PTHR32024:SF2">
    <property type="entry name" value="TRK SYSTEM POTASSIUM UPTAKE PROTEIN TRKG-RELATED"/>
    <property type="match status" value="1"/>
</dbReference>
<reference evidence="12 13" key="1">
    <citation type="submission" date="2018-02" db="EMBL/GenBank/DDBJ databases">
        <title>Complete genome of Nitrosopumilus cobalaminigenes HCA1.</title>
        <authorList>
            <person name="Qin W."/>
            <person name="Zheng Y."/>
            <person name="Stahl D.A."/>
        </authorList>
    </citation>
    <scope>NUCLEOTIDE SEQUENCE [LARGE SCALE GENOMIC DNA]</scope>
    <source>
        <strain evidence="12 13">HCA1</strain>
    </source>
</reference>
<keyword evidence="9" id="KW-0129">CBS domain</keyword>
<dbReference type="GO" id="GO:0008324">
    <property type="term" value="F:monoatomic cation transmembrane transporter activity"/>
    <property type="evidence" value="ECO:0007669"/>
    <property type="project" value="InterPro"/>
</dbReference>
<dbReference type="PROSITE" id="PS51371">
    <property type="entry name" value="CBS"/>
    <property type="match status" value="2"/>
</dbReference>
<dbReference type="GO" id="GO:0030001">
    <property type="term" value="P:metal ion transport"/>
    <property type="evidence" value="ECO:0007669"/>
    <property type="project" value="UniProtKB-ARBA"/>
</dbReference>
<dbReference type="GO" id="GO:0005886">
    <property type="term" value="C:plasma membrane"/>
    <property type="evidence" value="ECO:0007669"/>
    <property type="project" value="UniProtKB-SubCell"/>
</dbReference>
<evidence type="ECO:0000313" key="13">
    <source>
        <dbReference type="Proteomes" id="UP000509771"/>
    </source>
</evidence>